<organism evidence="5 6">
    <name type="scientific">Polyangium fumosum</name>
    <dbReference type="NCBI Taxonomy" id="889272"/>
    <lineage>
        <taxon>Bacteria</taxon>
        <taxon>Pseudomonadati</taxon>
        <taxon>Myxococcota</taxon>
        <taxon>Polyangia</taxon>
        <taxon>Polyangiales</taxon>
        <taxon>Polyangiaceae</taxon>
        <taxon>Polyangium</taxon>
    </lineage>
</organism>
<dbReference type="EMBL" id="SSMQ01000089">
    <property type="protein sequence ID" value="TKC96367.1"/>
    <property type="molecule type" value="Genomic_DNA"/>
</dbReference>
<gene>
    <name evidence="5" type="ORF">E8A74_45775</name>
</gene>
<name>A0A4U1IQA2_9BACT</name>
<dbReference type="Gene3D" id="3.30.479.30">
    <property type="entry name" value="Band 7 domain"/>
    <property type="match status" value="1"/>
</dbReference>
<dbReference type="OrthoDB" id="9792660at2"/>
<dbReference type="AlphaFoldDB" id="A0A4U1IQA2"/>
<dbReference type="GO" id="GO:0016020">
    <property type="term" value="C:membrane"/>
    <property type="evidence" value="ECO:0007669"/>
    <property type="project" value="UniProtKB-SubCell"/>
</dbReference>
<dbReference type="InterPro" id="IPR000163">
    <property type="entry name" value="Prohibitin"/>
</dbReference>
<keyword evidence="3" id="KW-0472">Membrane</keyword>
<reference evidence="5 6" key="1">
    <citation type="submission" date="2019-04" db="EMBL/GenBank/DDBJ databases">
        <authorList>
            <person name="Li Y."/>
            <person name="Wang J."/>
        </authorList>
    </citation>
    <scope>NUCLEOTIDE SEQUENCE [LARGE SCALE GENOMIC DNA]</scope>
    <source>
        <strain evidence="5 6">DSM 14668</strain>
    </source>
</reference>
<protein>
    <submittedName>
        <fullName evidence="5">Prohibitin family protein</fullName>
    </submittedName>
</protein>
<feature type="region of interest" description="Disordered" evidence="2">
    <location>
        <begin position="321"/>
        <end position="360"/>
    </location>
</feature>
<evidence type="ECO:0000256" key="3">
    <source>
        <dbReference type="SAM" id="Phobius"/>
    </source>
</evidence>
<evidence type="ECO:0000256" key="1">
    <source>
        <dbReference type="ARBA" id="ARBA00004167"/>
    </source>
</evidence>
<keyword evidence="3" id="KW-0812">Transmembrane</keyword>
<dbReference type="Proteomes" id="UP000309215">
    <property type="component" value="Unassembled WGS sequence"/>
</dbReference>
<evidence type="ECO:0000313" key="6">
    <source>
        <dbReference type="Proteomes" id="UP000309215"/>
    </source>
</evidence>
<sequence>MSKPEADEEMQKGSSSGDVKKPPFRERLVKWLRKARFTLYTTLVVLLFLVGFLWPRIFIRVPAGSSAVMYRFFLGGTVTDRIWGEGLNVVPPWDELTVYETRMQQQKLKFDVLSEEGLNLPLEVSVRYQPNRDMLGYLHQDIGVDYFERLIRPEVESHVRRTFGNRTAHEIYTSVRDLLQEVGKVSALGRLDESGNARPYVQLYELKLIDIELPEIVQSAIADKYKQEQLMLEYRFRLEKEEKEAERRRTEAAGIRDYNLIASKVSPDMLKWRTIEASLELAKSQLELARSQNTKVVVLGGGPGAQMLLNVDGATGALAAAPGEVSSSADGKKNQETATSASQATPASTASEQGTQGSGQ</sequence>
<comment type="subcellular location">
    <subcellularLocation>
        <location evidence="1">Membrane</location>
        <topology evidence="1">Single-pass membrane protein</topology>
    </subcellularLocation>
</comment>
<dbReference type="PANTHER" id="PTHR23222:SF0">
    <property type="entry name" value="PROHIBITIN 1"/>
    <property type="match status" value="1"/>
</dbReference>
<feature type="compositionally biased region" description="Low complexity" evidence="2">
    <location>
        <begin position="337"/>
        <end position="351"/>
    </location>
</feature>
<proteinExistence type="predicted"/>
<dbReference type="SUPFAM" id="SSF117892">
    <property type="entry name" value="Band 7/SPFH domain"/>
    <property type="match status" value="1"/>
</dbReference>
<dbReference type="InterPro" id="IPR001107">
    <property type="entry name" value="Band_7"/>
</dbReference>
<dbReference type="PANTHER" id="PTHR23222">
    <property type="entry name" value="PROHIBITIN"/>
    <property type="match status" value="1"/>
</dbReference>
<keyword evidence="6" id="KW-1185">Reference proteome</keyword>
<keyword evidence="3" id="KW-1133">Transmembrane helix</keyword>
<evidence type="ECO:0000313" key="5">
    <source>
        <dbReference type="EMBL" id="TKC96367.1"/>
    </source>
</evidence>
<comment type="caution">
    <text evidence="5">The sequence shown here is derived from an EMBL/GenBank/DDBJ whole genome shotgun (WGS) entry which is preliminary data.</text>
</comment>
<evidence type="ECO:0000256" key="2">
    <source>
        <dbReference type="SAM" id="MobiDB-lite"/>
    </source>
</evidence>
<dbReference type="InterPro" id="IPR036013">
    <property type="entry name" value="Band_7/SPFH_dom_sf"/>
</dbReference>
<evidence type="ECO:0000259" key="4">
    <source>
        <dbReference type="Pfam" id="PF01145"/>
    </source>
</evidence>
<dbReference type="RefSeq" id="WP_136935491.1">
    <property type="nucleotide sequence ID" value="NZ_SSMQ01000089.1"/>
</dbReference>
<feature type="transmembrane region" description="Helical" evidence="3">
    <location>
        <begin position="37"/>
        <end position="54"/>
    </location>
</feature>
<dbReference type="Pfam" id="PF01145">
    <property type="entry name" value="Band_7"/>
    <property type="match status" value="1"/>
</dbReference>
<accession>A0A4U1IQA2</accession>
<dbReference type="CDD" id="cd03401">
    <property type="entry name" value="SPFH_prohibitin"/>
    <property type="match status" value="1"/>
</dbReference>
<feature type="domain" description="Band 7" evidence="4">
    <location>
        <begin position="60"/>
        <end position="245"/>
    </location>
</feature>